<dbReference type="OMA" id="GATICKR"/>
<dbReference type="AlphaFoldDB" id="A0A1C7MQE6"/>
<dbReference type="GO" id="GO:0006465">
    <property type="term" value="P:signal peptide processing"/>
    <property type="evidence" value="ECO:0007669"/>
    <property type="project" value="InterPro"/>
</dbReference>
<dbReference type="InterPro" id="IPR052064">
    <property type="entry name" value="Mito_IMP1_subunit"/>
</dbReference>
<dbReference type="CDD" id="cd06530">
    <property type="entry name" value="S26_SPase_I"/>
    <property type="match status" value="1"/>
</dbReference>
<dbReference type="PROSITE" id="PS00761">
    <property type="entry name" value="SPASE_I_3"/>
    <property type="match status" value="1"/>
</dbReference>
<dbReference type="PROSITE" id="PS00760">
    <property type="entry name" value="SPASE_I_2"/>
    <property type="match status" value="1"/>
</dbReference>
<accession>A0A1C7MQE6</accession>
<evidence type="ECO:0000256" key="4">
    <source>
        <dbReference type="ARBA" id="ARBA00023128"/>
    </source>
</evidence>
<evidence type="ECO:0000313" key="8">
    <source>
        <dbReference type="EMBL" id="OBZ79092.1"/>
    </source>
</evidence>
<keyword evidence="5" id="KW-0472">Membrane</keyword>
<name>A0A1C7MQE6_GRIFR</name>
<dbReference type="PRINTS" id="PR00727">
    <property type="entry name" value="LEADERPTASE"/>
</dbReference>
<dbReference type="InterPro" id="IPR019758">
    <property type="entry name" value="Pept_S26A_signal_pept_1_CS"/>
</dbReference>
<evidence type="ECO:0000259" key="7">
    <source>
        <dbReference type="Pfam" id="PF10502"/>
    </source>
</evidence>
<proteinExistence type="inferred from homology"/>
<keyword evidence="3" id="KW-0378">Hydrolase</keyword>
<feature type="domain" description="Peptidase S26" evidence="7">
    <location>
        <begin position="1"/>
        <end position="56"/>
    </location>
</feature>
<keyword evidence="2" id="KW-0999">Mitochondrion inner membrane</keyword>
<gene>
    <name evidence="8" type="primary">imp1_0</name>
    <name evidence="8" type="ORF">A0H81_00908</name>
</gene>
<dbReference type="EMBL" id="LUGG01000001">
    <property type="protein sequence ID" value="OBZ79092.1"/>
    <property type="molecule type" value="Genomic_DNA"/>
</dbReference>
<evidence type="ECO:0000256" key="2">
    <source>
        <dbReference type="ARBA" id="ARBA00022792"/>
    </source>
</evidence>
<evidence type="ECO:0000256" key="1">
    <source>
        <dbReference type="ARBA" id="ARBA00004273"/>
    </source>
</evidence>
<dbReference type="InterPro" id="IPR019533">
    <property type="entry name" value="Peptidase_S26"/>
</dbReference>
<keyword evidence="8" id="KW-0645">Protease</keyword>
<reference evidence="8 9" key="1">
    <citation type="submission" date="2016-03" db="EMBL/GenBank/DDBJ databases">
        <title>Whole genome sequencing of Grifola frondosa 9006-11.</title>
        <authorList>
            <person name="Min B."/>
            <person name="Park H."/>
            <person name="Kim J.-G."/>
            <person name="Cho H."/>
            <person name="Oh Y.-L."/>
            <person name="Kong W.-S."/>
            <person name="Choi I.-G."/>
        </authorList>
    </citation>
    <scope>NUCLEOTIDE SEQUENCE [LARGE SCALE GENOMIC DNA]</scope>
    <source>
        <strain evidence="8 9">9006-11</strain>
    </source>
</reference>
<dbReference type="GO" id="GO:0006627">
    <property type="term" value="P:protein processing involved in protein targeting to mitochondrion"/>
    <property type="evidence" value="ECO:0007669"/>
    <property type="project" value="TreeGrafter"/>
</dbReference>
<dbReference type="OrthoDB" id="308440at2759"/>
<dbReference type="PANTHER" id="PTHR12383">
    <property type="entry name" value="PROTEASE FAMILY S26 MITOCHONDRIAL INNER MEMBRANE PROTEASE-RELATED"/>
    <property type="match status" value="1"/>
</dbReference>
<dbReference type="STRING" id="5627.A0A1C7MQE6"/>
<keyword evidence="9" id="KW-1185">Reference proteome</keyword>
<sequence>MMPTMAMDGEAVLELRMIDPRRIVRGDLVTFASPLDPSRKVCKRVVGLPGDVVCVDPTGEYAPSTEHVVIPRNHVWISGDNAAASRDSRLYGPVSMALIKGKLIARVWPLRSATIFSNNFSYID</sequence>
<comment type="similarity">
    <text evidence="6">Belongs to the peptidase S26 family. IMP1 subfamily.</text>
</comment>
<comment type="caution">
    <text evidence="8">The sequence shown here is derived from an EMBL/GenBank/DDBJ whole genome shotgun (WGS) entry which is preliminary data.</text>
</comment>
<evidence type="ECO:0000256" key="6">
    <source>
        <dbReference type="ARBA" id="ARBA00038445"/>
    </source>
</evidence>
<evidence type="ECO:0000256" key="3">
    <source>
        <dbReference type="ARBA" id="ARBA00022801"/>
    </source>
</evidence>
<dbReference type="GO" id="GO:0042720">
    <property type="term" value="C:mitochondrial inner membrane peptidase complex"/>
    <property type="evidence" value="ECO:0007669"/>
    <property type="project" value="TreeGrafter"/>
</dbReference>
<dbReference type="InterPro" id="IPR036286">
    <property type="entry name" value="LexA/Signal_pep-like_sf"/>
</dbReference>
<dbReference type="SUPFAM" id="SSF51306">
    <property type="entry name" value="LexA/Signal peptidase"/>
    <property type="match status" value="1"/>
</dbReference>
<dbReference type="Gene3D" id="2.10.109.10">
    <property type="entry name" value="Umud Fragment, subunit A"/>
    <property type="match status" value="1"/>
</dbReference>
<comment type="subcellular location">
    <subcellularLocation>
        <location evidence="1">Mitochondrion inner membrane</location>
    </subcellularLocation>
</comment>
<dbReference type="GO" id="GO:0004252">
    <property type="term" value="F:serine-type endopeptidase activity"/>
    <property type="evidence" value="ECO:0007669"/>
    <property type="project" value="InterPro"/>
</dbReference>
<dbReference type="PANTHER" id="PTHR12383:SF16">
    <property type="entry name" value="MITOCHONDRIAL INNER MEMBRANE PROTEASE SUBUNIT 1"/>
    <property type="match status" value="1"/>
</dbReference>
<dbReference type="Proteomes" id="UP000092993">
    <property type="component" value="Unassembled WGS sequence"/>
</dbReference>
<keyword evidence="4" id="KW-0496">Mitochondrion</keyword>
<protein>
    <submittedName>
        <fullName evidence="8">Mitochondrial inner membrane protease subunit 1</fullName>
    </submittedName>
</protein>
<evidence type="ECO:0000256" key="5">
    <source>
        <dbReference type="ARBA" id="ARBA00023136"/>
    </source>
</evidence>
<feature type="domain" description="Peptidase S26" evidence="7">
    <location>
        <begin position="61"/>
        <end position="108"/>
    </location>
</feature>
<evidence type="ECO:0000313" key="9">
    <source>
        <dbReference type="Proteomes" id="UP000092993"/>
    </source>
</evidence>
<dbReference type="InterPro" id="IPR019757">
    <property type="entry name" value="Pept_S26A_signal_pept_1_Lys-AS"/>
</dbReference>
<organism evidence="8 9">
    <name type="scientific">Grifola frondosa</name>
    <name type="common">Maitake</name>
    <name type="synonym">Polyporus frondosus</name>
    <dbReference type="NCBI Taxonomy" id="5627"/>
    <lineage>
        <taxon>Eukaryota</taxon>
        <taxon>Fungi</taxon>
        <taxon>Dikarya</taxon>
        <taxon>Basidiomycota</taxon>
        <taxon>Agaricomycotina</taxon>
        <taxon>Agaricomycetes</taxon>
        <taxon>Polyporales</taxon>
        <taxon>Grifolaceae</taxon>
        <taxon>Grifola</taxon>
    </lineage>
</organism>
<dbReference type="InterPro" id="IPR000223">
    <property type="entry name" value="Pept_S26A_signal_pept_1"/>
</dbReference>
<dbReference type="Pfam" id="PF10502">
    <property type="entry name" value="Peptidase_S26"/>
    <property type="match status" value="2"/>
</dbReference>